<proteinExistence type="predicted"/>
<feature type="region of interest" description="Disordered" evidence="1">
    <location>
        <begin position="135"/>
        <end position="206"/>
    </location>
</feature>
<dbReference type="OrthoDB" id="372487at2759"/>
<dbReference type="EMBL" id="JQDR03010302">
    <property type="protein sequence ID" value="KAA0194457.1"/>
    <property type="molecule type" value="Genomic_DNA"/>
</dbReference>
<dbReference type="Pfam" id="PF17846">
    <property type="entry name" value="XRN_M"/>
    <property type="match status" value="2"/>
</dbReference>
<reference evidence="3" key="1">
    <citation type="submission" date="2014-08" db="EMBL/GenBank/DDBJ databases">
        <authorList>
            <person name="Murali S."/>
            <person name="Richards S."/>
            <person name="Bandaranaike D."/>
            <person name="Bellair M."/>
            <person name="Blankenburg K."/>
            <person name="Chao H."/>
            <person name="Dinh H."/>
            <person name="Doddapaneni H."/>
            <person name="Dugan-Rocha S."/>
            <person name="Elkadiri S."/>
            <person name="Gnanaolivu R."/>
            <person name="Hughes D."/>
            <person name="Lee S."/>
            <person name="Li M."/>
            <person name="Ming W."/>
            <person name="Munidasa M."/>
            <person name="Muniz J."/>
            <person name="Nguyen L."/>
            <person name="Osuji N."/>
            <person name="Pu L.-L."/>
            <person name="Puazo M."/>
            <person name="Skinner E."/>
            <person name="Qu C."/>
            <person name="Quiroz J."/>
            <person name="Raj R."/>
            <person name="Weissenberger G."/>
            <person name="Xin Y."/>
            <person name="Zou X."/>
            <person name="Han Y."/>
            <person name="Worley K."/>
            <person name="Muzny D."/>
            <person name="Gibbs R."/>
        </authorList>
    </citation>
    <scope>NUCLEOTIDE SEQUENCE</scope>
    <source>
        <strain evidence="3">HAZT.00-mixed</strain>
        <tissue evidence="3">Whole organism</tissue>
    </source>
</reference>
<evidence type="ECO:0000313" key="3">
    <source>
        <dbReference type="EMBL" id="KAA0194457.1"/>
    </source>
</evidence>
<dbReference type="GO" id="GO:0003723">
    <property type="term" value="F:RNA binding"/>
    <property type="evidence" value="ECO:0007669"/>
    <property type="project" value="TreeGrafter"/>
</dbReference>
<gene>
    <name evidence="3" type="ORF">HAZT_HAZT011166</name>
</gene>
<dbReference type="PANTHER" id="PTHR12341:SF7">
    <property type="entry name" value="5'-3' EXORIBONUCLEASE 1"/>
    <property type="match status" value="1"/>
</dbReference>
<dbReference type="GO" id="GO:0005634">
    <property type="term" value="C:nucleus"/>
    <property type="evidence" value="ECO:0007669"/>
    <property type="project" value="TreeGrafter"/>
</dbReference>
<dbReference type="GO" id="GO:0016075">
    <property type="term" value="P:rRNA catabolic process"/>
    <property type="evidence" value="ECO:0007669"/>
    <property type="project" value="TreeGrafter"/>
</dbReference>
<feature type="domain" description="Xrn1 helical" evidence="2">
    <location>
        <begin position="47"/>
        <end position="210"/>
    </location>
</feature>
<comment type="caution">
    <text evidence="3">The sequence shown here is derived from an EMBL/GenBank/DDBJ whole genome shotgun (WGS) entry which is preliminary data.</text>
</comment>
<dbReference type="AlphaFoldDB" id="A0A6A0GZV8"/>
<sequence length="421" mass="47750">MKLRGHFRSPKRPTATEEPTYLWLHLSLLREYINHDFEDISDKLSFKYDLEKIIDDWVFMLFLVGNDFIPCMRPMQIDALPELFGAYKCVMPELDGYLNEAGTLNLPSTWKGMMQAHLSGQTTDALQNVNNEAENNFNDNKVESNVNGDNEEESNVNDDNEEESNGNADNEEESNDNGDNEEENNVNGDNEEENTVNDDNGNENNVNDVKEVEENFNDEKKDNSHDGGELGGSISWAALDDDETVQPAEETLQNLNIRGRDLIFGVEESHDLTGEFLEHKGKYYVSEMGYAVDVTLDVISREQTGSYDFSDCCMEFELNHAMMPFEQLMAVLPPQSAQLLPQCYADLMLSPDSPIIDFNPRENVLGYSHRHSDGLWLFTEETVALLEAYNAKFPRFVEAVCRTRGDVTEEELFPGPNGEAE</sequence>
<feature type="compositionally biased region" description="Low complexity" evidence="1">
    <location>
        <begin position="197"/>
        <end position="206"/>
    </location>
</feature>
<protein>
    <recommendedName>
        <fullName evidence="2">Xrn1 helical domain-containing protein</fullName>
    </recommendedName>
</protein>
<dbReference type="InterPro" id="IPR041412">
    <property type="entry name" value="Xrn1_helical"/>
</dbReference>
<organism evidence="3">
    <name type="scientific">Hyalella azteca</name>
    <name type="common">Amphipod</name>
    <dbReference type="NCBI Taxonomy" id="294128"/>
    <lineage>
        <taxon>Eukaryota</taxon>
        <taxon>Metazoa</taxon>
        <taxon>Ecdysozoa</taxon>
        <taxon>Arthropoda</taxon>
        <taxon>Crustacea</taxon>
        <taxon>Multicrustacea</taxon>
        <taxon>Malacostraca</taxon>
        <taxon>Eumalacostraca</taxon>
        <taxon>Peracarida</taxon>
        <taxon>Amphipoda</taxon>
        <taxon>Senticaudata</taxon>
        <taxon>Talitrida</taxon>
        <taxon>Talitroidea</taxon>
        <taxon>Hyalellidae</taxon>
        <taxon>Hyalella</taxon>
    </lineage>
</organism>
<evidence type="ECO:0000259" key="2">
    <source>
        <dbReference type="Pfam" id="PF17846"/>
    </source>
</evidence>
<reference evidence="3" key="2">
    <citation type="journal article" date="2018" name="Environ. Sci. Technol.">
        <title>The Toxicogenome of Hyalella azteca: A Model for Sediment Ecotoxicology and Evolutionary Toxicology.</title>
        <authorList>
            <person name="Poynton H.C."/>
            <person name="Hasenbein S."/>
            <person name="Benoit J.B."/>
            <person name="Sepulveda M.S."/>
            <person name="Poelchau M.F."/>
            <person name="Hughes D.S.T."/>
            <person name="Murali S.C."/>
            <person name="Chen S."/>
            <person name="Glastad K.M."/>
            <person name="Goodisman M.A.D."/>
            <person name="Werren J.H."/>
            <person name="Vineis J.H."/>
            <person name="Bowen J.L."/>
            <person name="Friedrich M."/>
            <person name="Jones J."/>
            <person name="Robertson H.M."/>
            <person name="Feyereisen R."/>
            <person name="Mechler-Hickson A."/>
            <person name="Mathers N."/>
            <person name="Lee C.E."/>
            <person name="Colbourne J.K."/>
            <person name="Biales A."/>
            <person name="Johnston J.S."/>
            <person name="Wellborn G.A."/>
            <person name="Rosendale A.J."/>
            <person name="Cridge A.G."/>
            <person name="Munoz-Torres M.C."/>
            <person name="Bain P.A."/>
            <person name="Manny A.R."/>
            <person name="Major K.M."/>
            <person name="Lambert F.N."/>
            <person name="Vulpe C.D."/>
            <person name="Tuck P."/>
            <person name="Blalock B.J."/>
            <person name="Lin Y.Y."/>
            <person name="Smith M.E."/>
            <person name="Ochoa-Acuna H."/>
            <person name="Chen M.M."/>
            <person name="Childers C.P."/>
            <person name="Qu J."/>
            <person name="Dugan S."/>
            <person name="Lee S.L."/>
            <person name="Chao H."/>
            <person name="Dinh H."/>
            <person name="Han Y."/>
            <person name="Doddapaneni H."/>
            <person name="Worley K.C."/>
            <person name="Muzny D.M."/>
            <person name="Gibbs R.A."/>
            <person name="Richards S."/>
        </authorList>
    </citation>
    <scope>NUCLEOTIDE SEQUENCE</scope>
    <source>
        <strain evidence="3">HAZT.00-mixed</strain>
        <tissue evidence="3">Whole organism</tissue>
    </source>
</reference>
<reference evidence="3" key="3">
    <citation type="submission" date="2019-06" db="EMBL/GenBank/DDBJ databases">
        <authorList>
            <person name="Poynton C."/>
            <person name="Hasenbein S."/>
            <person name="Benoit J.B."/>
            <person name="Sepulveda M.S."/>
            <person name="Poelchau M.F."/>
            <person name="Murali S.C."/>
            <person name="Chen S."/>
            <person name="Glastad K.M."/>
            <person name="Werren J.H."/>
            <person name="Vineis J.H."/>
            <person name="Bowen J.L."/>
            <person name="Friedrich M."/>
            <person name="Jones J."/>
            <person name="Robertson H.M."/>
            <person name="Feyereisen R."/>
            <person name="Mechler-Hickson A."/>
            <person name="Mathers N."/>
            <person name="Lee C.E."/>
            <person name="Colbourne J.K."/>
            <person name="Biales A."/>
            <person name="Johnston J.S."/>
            <person name="Wellborn G.A."/>
            <person name="Rosendale A.J."/>
            <person name="Cridge A.G."/>
            <person name="Munoz-Torres M.C."/>
            <person name="Bain P.A."/>
            <person name="Manny A.R."/>
            <person name="Major K.M."/>
            <person name="Lambert F.N."/>
            <person name="Vulpe C.D."/>
            <person name="Tuck P."/>
            <person name="Blalock B.J."/>
            <person name="Lin Y.-Y."/>
            <person name="Smith M.E."/>
            <person name="Ochoa-Acuna H."/>
            <person name="Chen M.-J.M."/>
            <person name="Childers C.P."/>
            <person name="Qu J."/>
            <person name="Dugan S."/>
            <person name="Lee S.L."/>
            <person name="Chao H."/>
            <person name="Dinh H."/>
            <person name="Han Y."/>
            <person name="Doddapaneni H."/>
            <person name="Worley K.C."/>
            <person name="Muzny D.M."/>
            <person name="Gibbs R.A."/>
            <person name="Richards S."/>
        </authorList>
    </citation>
    <scope>NUCLEOTIDE SEQUENCE</scope>
    <source>
        <strain evidence="3">HAZT.00-mixed</strain>
        <tissue evidence="3">Whole organism</tissue>
    </source>
</reference>
<accession>A0A6A0GZV8</accession>
<dbReference type="InterPro" id="IPR027073">
    <property type="entry name" value="5_3_exoribonuclease"/>
</dbReference>
<dbReference type="Proteomes" id="UP000711488">
    <property type="component" value="Unassembled WGS sequence"/>
</dbReference>
<feature type="compositionally biased region" description="Low complexity" evidence="1">
    <location>
        <begin position="135"/>
        <end position="148"/>
    </location>
</feature>
<dbReference type="GO" id="GO:0004534">
    <property type="term" value="F:5'-3' RNA exonuclease activity"/>
    <property type="evidence" value="ECO:0007669"/>
    <property type="project" value="TreeGrafter"/>
</dbReference>
<dbReference type="PANTHER" id="PTHR12341">
    <property type="entry name" value="5'-&gt;3' EXORIBONUCLEASE"/>
    <property type="match status" value="1"/>
</dbReference>
<feature type="domain" description="Xrn1 helical" evidence="2">
    <location>
        <begin position="310"/>
        <end position="362"/>
    </location>
</feature>
<dbReference type="Gene3D" id="1.25.40.1050">
    <property type="match status" value="1"/>
</dbReference>
<evidence type="ECO:0000256" key="1">
    <source>
        <dbReference type="SAM" id="MobiDB-lite"/>
    </source>
</evidence>
<name>A0A6A0GZV8_HYAAZ</name>
<dbReference type="GO" id="GO:0000956">
    <property type="term" value="P:nuclear-transcribed mRNA catabolic process"/>
    <property type="evidence" value="ECO:0007669"/>
    <property type="project" value="TreeGrafter"/>
</dbReference>
<feature type="compositionally biased region" description="Acidic residues" evidence="1">
    <location>
        <begin position="149"/>
        <end position="196"/>
    </location>
</feature>